<feature type="domain" description="RecX second three-helical" evidence="6">
    <location>
        <begin position="105"/>
        <end position="144"/>
    </location>
</feature>
<dbReference type="Gene3D" id="1.10.10.10">
    <property type="entry name" value="Winged helix-like DNA-binding domain superfamily/Winged helix DNA-binding domain"/>
    <property type="match status" value="2"/>
</dbReference>
<protein>
    <recommendedName>
        <fullName evidence="3 5">Regulatory protein RecX</fullName>
    </recommendedName>
</protein>
<comment type="function">
    <text evidence="5">Modulates RecA activity.</text>
</comment>
<dbReference type="HAMAP" id="MF_01114">
    <property type="entry name" value="RecX"/>
    <property type="match status" value="1"/>
</dbReference>
<evidence type="ECO:0000256" key="1">
    <source>
        <dbReference type="ARBA" id="ARBA00004496"/>
    </source>
</evidence>
<evidence type="ECO:0000256" key="5">
    <source>
        <dbReference type="HAMAP-Rule" id="MF_01114"/>
    </source>
</evidence>
<dbReference type="PANTHER" id="PTHR33602">
    <property type="entry name" value="REGULATORY PROTEIN RECX FAMILY PROTEIN"/>
    <property type="match status" value="1"/>
</dbReference>
<evidence type="ECO:0000256" key="3">
    <source>
        <dbReference type="ARBA" id="ARBA00018111"/>
    </source>
</evidence>
<evidence type="ECO:0000313" key="9">
    <source>
        <dbReference type="Proteomes" id="UP000621540"/>
    </source>
</evidence>
<dbReference type="RefSeq" id="WP_186982018.1">
    <property type="nucleotide sequence ID" value="NZ_JACOQH010000004.1"/>
</dbReference>
<dbReference type="Pfam" id="PF21982">
    <property type="entry name" value="RecX_HTH1"/>
    <property type="match status" value="1"/>
</dbReference>
<dbReference type="PANTHER" id="PTHR33602:SF1">
    <property type="entry name" value="REGULATORY PROTEIN RECX FAMILY PROTEIN"/>
    <property type="match status" value="1"/>
</dbReference>
<dbReference type="InterPro" id="IPR003783">
    <property type="entry name" value="Regulatory_RecX"/>
</dbReference>
<reference evidence="8 9" key="1">
    <citation type="submission" date="2020-08" db="EMBL/GenBank/DDBJ databases">
        <title>Genome public.</title>
        <authorList>
            <person name="Liu C."/>
            <person name="Sun Q."/>
        </authorList>
    </citation>
    <scope>NUCLEOTIDE SEQUENCE [LARGE SCALE GENOMIC DNA]</scope>
    <source>
        <strain evidence="8 9">BX0805</strain>
    </source>
</reference>
<dbReference type="InterPro" id="IPR053924">
    <property type="entry name" value="RecX_HTH_2nd"/>
</dbReference>
<comment type="subcellular location">
    <subcellularLocation>
        <location evidence="1 5">Cytoplasm</location>
    </subcellularLocation>
</comment>
<sequence length="203" mass="24531">MLVQELKDLPAKKVRVVFEDAEDLVLYRGEIRKYRIEEGEDLPEEEYHEIFYQVIGKRVKKRAMHLLEKMDRTESNLREKLRMNGYPQELVDEAVDYVKRYHYIDDRRYAENYVRFHQGQKSAVRLKMDLMRKGVSKDLIEQALSQEYQSDERKMIEQILQKKGYFSGEKLPAEQRRMYGYLLRRGYKSSDILHVMKCDDYLT</sequence>
<proteinExistence type="inferred from homology"/>
<accession>A0ABR7I9Z4</accession>
<feature type="domain" description="RecX first three-helical" evidence="7">
    <location>
        <begin position="61"/>
        <end position="97"/>
    </location>
</feature>
<gene>
    <name evidence="5" type="primary">recX</name>
    <name evidence="8" type="ORF">H8Z76_06680</name>
</gene>
<keyword evidence="4 5" id="KW-0963">Cytoplasm</keyword>
<evidence type="ECO:0000256" key="2">
    <source>
        <dbReference type="ARBA" id="ARBA00009695"/>
    </source>
</evidence>
<dbReference type="InterPro" id="IPR036388">
    <property type="entry name" value="WH-like_DNA-bd_sf"/>
</dbReference>
<organism evidence="8 9">
    <name type="scientific">Roseburia yibonii</name>
    <dbReference type="NCBI Taxonomy" id="2763063"/>
    <lineage>
        <taxon>Bacteria</taxon>
        <taxon>Bacillati</taxon>
        <taxon>Bacillota</taxon>
        <taxon>Clostridia</taxon>
        <taxon>Lachnospirales</taxon>
        <taxon>Lachnospiraceae</taxon>
        <taxon>Roseburia</taxon>
    </lineage>
</organism>
<evidence type="ECO:0000256" key="4">
    <source>
        <dbReference type="ARBA" id="ARBA00022490"/>
    </source>
</evidence>
<name>A0ABR7I9Z4_9FIRM</name>
<comment type="caution">
    <text evidence="8">The sequence shown here is derived from an EMBL/GenBank/DDBJ whole genome shotgun (WGS) entry which is preliminary data.</text>
</comment>
<evidence type="ECO:0000313" key="8">
    <source>
        <dbReference type="EMBL" id="MBC5753712.1"/>
    </source>
</evidence>
<dbReference type="Proteomes" id="UP000621540">
    <property type="component" value="Unassembled WGS sequence"/>
</dbReference>
<evidence type="ECO:0000259" key="7">
    <source>
        <dbReference type="Pfam" id="PF21982"/>
    </source>
</evidence>
<dbReference type="InterPro" id="IPR053926">
    <property type="entry name" value="RecX_HTH_1st"/>
</dbReference>
<dbReference type="EMBL" id="JACOQH010000004">
    <property type="protein sequence ID" value="MBC5753712.1"/>
    <property type="molecule type" value="Genomic_DNA"/>
</dbReference>
<comment type="similarity">
    <text evidence="2 5">Belongs to the RecX family.</text>
</comment>
<keyword evidence="9" id="KW-1185">Reference proteome</keyword>
<dbReference type="Pfam" id="PF02631">
    <property type="entry name" value="RecX_HTH2"/>
    <property type="match status" value="1"/>
</dbReference>
<evidence type="ECO:0000259" key="6">
    <source>
        <dbReference type="Pfam" id="PF02631"/>
    </source>
</evidence>